<dbReference type="AlphaFoldDB" id="A0AAV1E220"/>
<sequence>MIKVQSAGGSTGIIPTVAHPEEALDGILPAPLVAGSDGNIPLVGDQDGLSAAVAEEVPAPPEPDFQVLFPGGSTGIVPAVSHPEEALPAPPAAGSDGNIPLLGDQDGLSAVVAEEVLAPSEQYCQATAPALDMKSWALDFLSRQPQMEVRDMKDIDFLGVLRFADGGACNPICMVKDGQSNPEYTKLVNAMRSHNIQVSPSPPSSPPQVI</sequence>
<protein>
    <submittedName>
        <fullName evidence="1">OLC1v1013651C1</fullName>
    </submittedName>
</protein>
<evidence type="ECO:0000313" key="1">
    <source>
        <dbReference type="EMBL" id="CAI9113110.1"/>
    </source>
</evidence>
<evidence type="ECO:0000313" key="2">
    <source>
        <dbReference type="Proteomes" id="UP001161247"/>
    </source>
</evidence>
<gene>
    <name evidence="1" type="ORF">OLC1_LOCUS20174</name>
</gene>
<organism evidence="1 2">
    <name type="scientific">Oldenlandia corymbosa var. corymbosa</name>
    <dbReference type="NCBI Taxonomy" id="529605"/>
    <lineage>
        <taxon>Eukaryota</taxon>
        <taxon>Viridiplantae</taxon>
        <taxon>Streptophyta</taxon>
        <taxon>Embryophyta</taxon>
        <taxon>Tracheophyta</taxon>
        <taxon>Spermatophyta</taxon>
        <taxon>Magnoliopsida</taxon>
        <taxon>eudicotyledons</taxon>
        <taxon>Gunneridae</taxon>
        <taxon>Pentapetalae</taxon>
        <taxon>asterids</taxon>
        <taxon>lamiids</taxon>
        <taxon>Gentianales</taxon>
        <taxon>Rubiaceae</taxon>
        <taxon>Rubioideae</taxon>
        <taxon>Spermacoceae</taxon>
        <taxon>Hedyotis-Oldenlandia complex</taxon>
        <taxon>Oldenlandia</taxon>
    </lineage>
</organism>
<proteinExistence type="predicted"/>
<reference evidence="1" key="1">
    <citation type="submission" date="2023-03" db="EMBL/GenBank/DDBJ databases">
        <authorList>
            <person name="Julca I."/>
        </authorList>
    </citation>
    <scope>NUCLEOTIDE SEQUENCE</scope>
</reference>
<keyword evidence="2" id="KW-1185">Reference proteome</keyword>
<dbReference type="Proteomes" id="UP001161247">
    <property type="component" value="Chromosome 7"/>
</dbReference>
<name>A0AAV1E220_OLDCO</name>
<accession>A0AAV1E220</accession>
<dbReference type="EMBL" id="OX459124">
    <property type="protein sequence ID" value="CAI9113110.1"/>
    <property type="molecule type" value="Genomic_DNA"/>
</dbReference>